<dbReference type="Proteomes" id="UP000375525">
    <property type="component" value="Unassembled WGS sequence"/>
</dbReference>
<dbReference type="InterPro" id="IPR036249">
    <property type="entry name" value="Thioredoxin-like_sf"/>
</dbReference>
<dbReference type="PANTHER" id="PTHR44051:SF9">
    <property type="entry name" value="GLUTATHIONE S-TRANSFERASE 1"/>
    <property type="match status" value="1"/>
</dbReference>
<dbReference type="OrthoDB" id="9782992at2"/>
<feature type="domain" description="GST N-terminal" evidence="1">
    <location>
        <begin position="1"/>
        <end position="83"/>
    </location>
</feature>
<dbReference type="PROSITE" id="PS50404">
    <property type="entry name" value="GST_NTER"/>
    <property type="match status" value="1"/>
</dbReference>
<dbReference type="InterPro" id="IPR010987">
    <property type="entry name" value="Glutathione-S-Trfase_C-like"/>
</dbReference>
<evidence type="ECO:0008006" key="5">
    <source>
        <dbReference type="Google" id="ProtNLM"/>
    </source>
</evidence>
<dbReference type="Gene3D" id="3.40.30.10">
    <property type="entry name" value="Glutaredoxin"/>
    <property type="match status" value="1"/>
</dbReference>
<dbReference type="EMBL" id="CABVIH010000017">
    <property type="protein sequence ID" value="VVP15749.1"/>
    <property type="molecule type" value="Genomic_DNA"/>
</dbReference>
<organism evidence="3 4">
    <name type="scientific">Pseudomonas fluorescens</name>
    <dbReference type="NCBI Taxonomy" id="294"/>
    <lineage>
        <taxon>Bacteria</taxon>
        <taxon>Pseudomonadati</taxon>
        <taxon>Pseudomonadota</taxon>
        <taxon>Gammaproteobacteria</taxon>
        <taxon>Pseudomonadales</taxon>
        <taxon>Pseudomonadaceae</taxon>
        <taxon>Pseudomonas</taxon>
    </lineage>
</organism>
<dbReference type="Pfam" id="PF13417">
    <property type="entry name" value="GST_N_3"/>
    <property type="match status" value="1"/>
</dbReference>
<dbReference type="PROSITE" id="PS51354">
    <property type="entry name" value="GLUTAREDOXIN_2"/>
    <property type="match status" value="1"/>
</dbReference>
<dbReference type="Gene3D" id="1.20.1050.10">
    <property type="match status" value="1"/>
</dbReference>
<dbReference type="SFLD" id="SFLDS00019">
    <property type="entry name" value="Glutathione_Transferase_(cytos"/>
    <property type="match status" value="1"/>
</dbReference>
<dbReference type="InterPro" id="IPR004046">
    <property type="entry name" value="GST_C"/>
</dbReference>
<protein>
    <recommendedName>
        <fullName evidence="5">Glutathione S-transferase</fullName>
    </recommendedName>
</protein>
<dbReference type="PANTHER" id="PTHR44051">
    <property type="entry name" value="GLUTATHIONE S-TRANSFERASE-RELATED"/>
    <property type="match status" value="1"/>
</dbReference>
<dbReference type="SUPFAM" id="SSF47616">
    <property type="entry name" value="GST C-terminal domain-like"/>
    <property type="match status" value="1"/>
</dbReference>
<dbReference type="SFLD" id="SFLDG00358">
    <property type="entry name" value="Main_(cytGST)"/>
    <property type="match status" value="1"/>
</dbReference>
<dbReference type="InterPro" id="IPR004045">
    <property type="entry name" value="Glutathione_S-Trfase_N"/>
</dbReference>
<dbReference type="Pfam" id="PF00043">
    <property type="entry name" value="GST_C"/>
    <property type="match status" value="1"/>
</dbReference>
<evidence type="ECO:0000313" key="4">
    <source>
        <dbReference type="Proteomes" id="UP000375525"/>
    </source>
</evidence>
<dbReference type="RefSeq" id="WP_150780780.1">
    <property type="nucleotide sequence ID" value="NZ_CABVIH010000017.1"/>
</dbReference>
<gene>
    <name evidence="3" type="ORF">PS880_03551</name>
</gene>
<evidence type="ECO:0000313" key="3">
    <source>
        <dbReference type="EMBL" id="VVP15749.1"/>
    </source>
</evidence>
<dbReference type="AlphaFoldDB" id="A0A5E7LPP2"/>
<dbReference type="InterPro" id="IPR040079">
    <property type="entry name" value="Glutathione_S-Trfase"/>
</dbReference>
<name>A0A5E7LPP2_PSEFL</name>
<dbReference type="PROSITE" id="PS50405">
    <property type="entry name" value="GST_CTER"/>
    <property type="match status" value="1"/>
</dbReference>
<proteinExistence type="predicted"/>
<dbReference type="InterPro" id="IPR036282">
    <property type="entry name" value="Glutathione-S-Trfase_C_sf"/>
</dbReference>
<dbReference type="CDD" id="cd00570">
    <property type="entry name" value="GST_N_family"/>
    <property type="match status" value="1"/>
</dbReference>
<reference evidence="3 4" key="1">
    <citation type="submission" date="2019-09" db="EMBL/GenBank/DDBJ databases">
        <authorList>
            <person name="Chandra G."/>
            <person name="Truman W A."/>
        </authorList>
    </citation>
    <scope>NUCLEOTIDE SEQUENCE [LARGE SCALE GENOMIC DNA]</scope>
    <source>
        <strain evidence="3">PS880</strain>
    </source>
</reference>
<feature type="domain" description="GST C-terminal" evidence="2">
    <location>
        <begin position="88"/>
        <end position="211"/>
    </location>
</feature>
<accession>A0A5E7LPP2</accession>
<evidence type="ECO:0000259" key="1">
    <source>
        <dbReference type="PROSITE" id="PS50404"/>
    </source>
</evidence>
<evidence type="ECO:0000259" key="2">
    <source>
        <dbReference type="PROSITE" id="PS50405"/>
    </source>
</evidence>
<dbReference type="SUPFAM" id="SSF52833">
    <property type="entry name" value="Thioredoxin-like"/>
    <property type="match status" value="1"/>
</dbReference>
<sequence length="223" mass="25733">MSLTLYYHPLSSYCHKVLIALYEHGVDFEKRIIDLGNAEEKAELQALWPIGKFPVLRDHTAQFDVAESTIIIEYLDHYFAGQTRLIPGNWDTALEVRLWDRICDNYLQTPVQQIVLDRIIGANGNLTPQRSTLQTVYGMLDRQVATSTWLASDEFSLADCAAAPALFYASTLERIPEEQSHLNAYFDRLMNRPSVQRVIDEARPYFSLYPFKQDIPQRFYPLP</sequence>